<evidence type="ECO:0000313" key="2">
    <source>
        <dbReference type="Proteomes" id="UP000034803"/>
    </source>
</evidence>
<dbReference type="AlphaFoldDB" id="A0A0G0AZJ9"/>
<protein>
    <submittedName>
        <fullName evidence="1">Uncharacterized protein</fullName>
    </submittedName>
</protein>
<proteinExistence type="predicted"/>
<sequence length="76" mass="8855">MPESFSKKLANSRLVDPNFDGMKELEIWYSLKPTHTFNVNRPPIIIRFDNKFTNEEIVEFLKKGKKPKLIDNTSAS</sequence>
<name>A0A0G0AZJ9_9BACT</name>
<evidence type="ECO:0000313" key="1">
    <source>
        <dbReference type="EMBL" id="KKP31985.1"/>
    </source>
</evidence>
<accession>A0A0G0AZJ9</accession>
<comment type="caution">
    <text evidence="1">The sequence shown here is derived from an EMBL/GenBank/DDBJ whole genome shotgun (WGS) entry which is preliminary data.</text>
</comment>
<gene>
    <name evidence="1" type="ORF">UR21_C0003G0018</name>
</gene>
<organism evidence="1 2">
    <name type="scientific">Candidatus Woesebacteria bacterium GW2011_GWC2_31_9</name>
    <dbReference type="NCBI Taxonomy" id="1618586"/>
    <lineage>
        <taxon>Bacteria</taxon>
        <taxon>Candidatus Woeseibacteriota</taxon>
    </lineage>
</organism>
<reference evidence="1 2" key="1">
    <citation type="journal article" date="2015" name="Nature">
        <title>rRNA introns, odd ribosomes, and small enigmatic genomes across a large radiation of phyla.</title>
        <authorList>
            <person name="Brown C.T."/>
            <person name="Hug L.A."/>
            <person name="Thomas B.C."/>
            <person name="Sharon I."/>
            <person name="Castelle C.J."/>
            <person name="Singh A."/>
            <person name="Wilkins M.J."/>
            <person name="Williams K.H."/>
            <person name="Banfield J.F."/>
        </authorList>
    </citation>
    <scope>NUCLEOTIDE SEQUENCE [LARGE SCALE GENOMIC DNA]</scope>
</reference>
<dbReference type="Proteomes" id="UP000034803">
    <property type="component" value="Unassembled WGS sequence"/>
</dbReference>
<dbReference type="EMBL" id="LBOI01000003">
    <property type="protein sequence ID" value="KKP31985.1"/>
    <property type="molecule type" value="Genomic_DNA"/>
</dbReference>